<dbReference type="EMBL" id="CAKOGP040001335">
    <property type="protein sequence ID" value="CAJ1945098.1"/>
    <property type="molecule type" value="Genomic_DNA"/>
</dbReference>
<keyword evidence="3" id="KW-1185">Reference proteome</keyword>
<protein>
    <submittedName>
        <fullName evidence="2">Uncharacterized protein</fullName>
    </submittedName>
</protein>
<name>A0AAD2FJV2_9STRA</name>
<dbReference type="InterPro" id="IPR036322">
    <property type="entry name" value="WD40_repeat_dom_sf"/>
</dbReference>
<dbReference type="SUPFAM" id="SSF50978">
    <property type="entry name" value="WD40 repeat-like"/>
    <property type="match status" value="1"/>
</dbReference>
<evidence type="ECO:0000256" key="1">
    <source>
        <dbReference type="SAM" id="MobiDB-lite"/>
    </source>
</evidence>
<comment type="caution">
    <text evidence="2">The sequence shown here is derived from an EMBL/GenBank/DDBJ whole genome shotgun (WGS) entry which is preliminary data.</text>
</comment>
<dbReference type="Proteomes" id="UP001295423">
    <property type="component" value="Unassembled WGS sequence"/>
</dbReference>
<evidence type="ECO:0000313" key="3">
    <source>
        <dbReference type="Proteomes" id="UP001295423"/>
    </source>
</evidence>
<proteinExistence type="predicted"/>
<organism evidence="2 3">
    <name type="scientific">Cylindrotheca closterium</name>
    <dbReference type="NCBI Taxonomy" id="2856"/>
    <lineage>
        <taxon>Eukaryota</taxon>
        <taxon>Sar</taxon>
        <taxon>Stramenopiles</taxon>
        <taxon>Ochrophyta</taxon>
        <taxon>Bacillariophyta</taxon>
        <taxon>Bacillariophyceae</taxon>
        <taxon>Bacillariophycidae</taxon>
        <taxon>Bacillariales</taxon>
        <taxon>Bacillariaceae</taxon>
        <taxon>Cylindrotheca</taxon>
    </lineage>
</organism>
<sequence length="692" mass="76761">MSLWETFRNQRHDFTGRTPPAKRQHRNRNKRKLETNEEGHKLLQRERCPMVASVTFPVATTPSIYSSNQRRKPTCHSRFLACHHLVDEEITDAETIFLQMDRLGSYESQSQQRQRRTRRNRLALSLAHKKLMEFDQQKATKKDCYQDGSHAIYRKKEDYSGSQMYASCIFLNDHDRVLAADVSGKMDVVRVPVFPSGNNSKLLGTALLQELQIVGAGGSQPNQSTDTSSALKLQSLDQGNRFAVGMPNGNYCIVDTERMKATMAISEPSALNNTRRNRSKVTPPSTTLSYHTSLFPQLQAITVAGSRRKYHRDWSNPQLSLQQLLKSNGRNFLDAHNFRQVYGWDQNKPRVTTPVSFQLNESAPAHANTALWDFWESHPSSVLAAHVDAEHDCFSLWDSRQKPTVVIDSSFGRFSSQTTAQDHVTSCAFVSEFCLATSHVTWTANSSSLNGPSSSSVVECLSNGRLHKKPTAKASSRIQLWDLRMLRAQRQPLSSMAVVPSFPQDSVLGGSPGRIFSIGQAAKPKQNRNLESAVLNIQASKSCNSASRHSQVLVTTDSHSSGLQYHLLELAHGEITRTISHGQTTSGFMAVAPSQHAMVCSTASGTGDSLQVYNLLDQRHSSTARSTSGTKRSHLGQSHAAEAEANDRAGVKFTPVIKDRHGLSTQLSCLAMNYSGTSIMGGSIDGDLFLWR</sequence>
<dbReference type="AlphaFoldDB" id="A0AAD2FJV2"/>
<feature type="compositionally biased region" description="Basic residues" evidence="1">
    <location>
        <begin position="20"/>
        <end position="31"/>
    </location>
</feature>
<feature type="region of interest" description="Disordered" evidence="1">
    <location>
        <begin position="621"/>
        <end position="647"/>
    </location>
</feature>
<accession>A0AAD2FJV2</accession>
<gene>
    <name evidence="2" type="ORF">CYCCA115_LOCUS9242</name>
</gene>
<reference evidence="2" key="1">
    <citation type="submission" date="2023-08" db="EMBL/GenBank/DDBJ databases">
        <authorList>
            <person name="Audoor S."/>
            <person name="Bilcke G."/>
        </authorList>
    </citation>
    <scope>NUCLEOTIDE SEQUENCE</scope>
</reference>
<feature type="region of interest" description="Disordered" evidence="1">
    <location>
        <begin position="1"/>
        <end position="37"/>
    </location>
</feature>
<evidence type="ECO:0000313" key="2">
    <source>
        <dbReference type="EMBL" id="CAJ1945098.1"/>
    </source>
</evidence>
<feature type="compositionally biased region" description="Polar residues" evidence="1">
    <location>
        <begin position="621"/>
        <end position="630"/>
    </location>
</feature>